<keyword evidence="5" id="KW-0349">Heme</keyword>
<evidence type="ECO:0000313" key="17">
    <source>
        <dbReference type="Proteomes" id="UP000198287"/>
    </source>
</evidence>
<evidence type="ECO:0000256" key="8">
    <source>
        <dbReference type="ARBA" id="ARBA00022848"/>
    </source>
</evidence>
<accession>A0A226E4P1</accession>
<evidence type="ECO:0000256" key="11">
    <source>
        <dbReference type="ARBA" id="ARBA00023033"/>
    </source>
</evidence>
<feature type="compositionally biased region" description="Pro residues" evidence="13">
    <location>
        <begin position="137"/>
        <end position="146"/>
    </location>
</feature>
<dbReference type="InterPro" id="IPR001128">
    <property type="entry name" value="Cyt_P450"/>
</dbReference>
<keyword evidence="6" id="KW-0479">Metal-binding</keyword>
<comment type="cofactor">
    <cofactor evidence="1">
        <name>heme</name>
        <dbReference type="ChEBI" id="CHEBI:30413"/>
    </cofactor>
</comment>
<feature type="chain" id="PRO_5012488752" evidence="15">
    <location>
        <begin position="23"/>
        <end position="1054"/>
    </location>
</feature>
<evidence type="ECO:0000256" key="4">
    <source>
        <dbReference type="ARBA" id="ARBA00010617"/>
    </source>
</evidence>
<dbReference type="AlphaFoldDB" id="A0A226E4P1"/>
<evidence type="ECO:0000256" key="10">
    <source>
        <dbReference type="ARBA" id="ARBA00023004"/>
    </source>
</evidence>
<dbReference type="GO" id="GO:0005789">
    <property type="term" value="C:endoplasmic reticulum membrane"/>
    <property type="evidence" value="ECO:0007669"/>
    <property type="project" value="UniProtKB-SubCell"/>
</dbReference>
<dbReference type="Gene3D" id="1.10.630.10">
    <property type="entry name" value="Cytochrome P450"/>
    <property type="match status" value="1"/>
</dbReference>
<comment type="caution">
    <text evidence="16">The sequence shown here is derived from an EMBL/GenBank/DDBJ whole genome shotgun (WGS) entry which is preliminary data.</text>
</comment>
<dbReference type="InterPro" id="IPR036396">
    <property type="entry name" value="Cyt_P450_sf"/>
</dbReference>
<keyword evidence="9" id="KW-0560">Oxidoreductase</keyword>
<dbReference type="SUPFAM" id="SSF48264">
    <property type="entry name" value="Cytochrome P450"/>
    <property type="match status" value="1"/>
</dbReference>
<organism evidence="16 17">
    <name type="scientific">Folsomia candida</name>
    <name type="common">Springtail</name>
    <dbReference type="NCBI Taxonomy" id="158441"/>
    <lineage>
        <taxon>Eukaryota</taxon>
        <taxon>Metazoa</taxon>
        <taxon>Ecdysozoa</taxon>
        <taxon>Arthropoda</taxon>
        <taxon>Hexapoda</taxon>
        <taxon>Collembola</taxon>
        <taxon>Entomobryomorpha</taxon>
        <taxon>Isotomoidea</taxon>
        <taxon>Isotomidae</taxon>
        <taxon>Proisotominae</taxon>
        <taxon>Folsomia</taxon>
    </lineage>
</organism>
<sequence>MAKTSLVLAVLMLNVFSQVSQGTSIPVDKHNYSSVMGKSGGKMESDELFLDIGPYSMEDLASKEKIFVNRTPYYPEVILKPHHLRPPGETSSEDGMITEVVDESEEEEEEETSFEESEEDDEEMPSPVTTTPDPTTTTPPPPPTTSPEPSTSQTTTSPPDQPDVILVMVESIPENLQVSEVIDPTTPIPLKQNKDEMEGGAAALPVVKAQFDEEIDERLFLILQNSVRETYFAFRDILGNRHRTQMKTLEDDLRGKLKQLDVDLNVKIVSLDTTTHSRIQTLTGQIIDQRKEDIQTFSDNLHQLQKTHQMHMDSNRVEIQQLQVQMDLLNKGQSSLATKLSQVQKVLNNLDSKVNEIVIKSSEDLNGLRDGQKLVASVLDELQLDIKTNDAEFRQMQEIVGSLQKSATEDHGKLRRTLIRDQKQEPLQVAIRHLRNKNVGAAIKQWRTIESIADDLKETLPGDISKIIDESYGKNAANLATVTDFVHRAVGHGDRRLKEAAYGSLLADMDSNKQLTDAKRTIEIFNLAQTMKADLGNYYNSSITTAEIVGKLPEIIKLITFDKVKLLLPTRGYLRVAADRKVTLVPQDGRFYDKDEILWHFEYDKDKADGTFYIKSDKLQKYLVTLQEGFNSYGFSKQGLFVTGNKKENGTRFQITIKSNVQTVYGDDDSYFLLLLDRKNGPSPYWNIQAEAEEFNVKKMWSFLPVLITDPVSIPYTTVWLSIFCLICGLGYWSVLSCMKKREKKFQNLENFPGPPTLPFLGSALLLNIENHELFQFCDTQINAYGKLSKIWLFHKPYVLIADANVVEKILTSKLCLDKGDDMKVFRPWWGSGLLTATASKWKNQRKLLNHTFSHSVLVEFLEIFNKESTLLQNRLRMYSDAGKVFNIIPLLTHTTLNIICETAMGKKLVTEGETNQEYIDAVTGMYYILVARMTRPWLRPDFIWKFTPYGRREKKYLKILHGFTEKVIEEKRQLRKSNSQIKVVDQENNIEGKKSRKAFMDYLLDFCDNGHELTNLDIRNEVDTFMAAGHDTTAFTVGWTLFLLATYPEHQVI</sequence>
<dbReference type="GO" id="GO:0020037">
    <property type="term" value="F:heme binding"/>
    <property type="evidence" value="ECO:0007669"/>
    <property type="project" value="InterPro"/>
</dbReference>
<keyword evidence="7" id="KW-0256">Endoplasmic reticulum</keyword>
<keyword evidence="11" id="KW-0503">Monooxygenase</keyword>
<feature type="compositionally biased region" description="Low complexity" evidence="13">
    <location>
        <begin position="147"/>
        <end position="158"/>
    </location>
</feature>
<evidence type="ECO:0000256" key="3">
    <source>
        <dbReference type="ARBA" id="ARBA00004586"/>
    </source>
</evidence>
<feature type="region of interest" description="Disordered" evidence="13">
    <location>
        <begin position="80"/>
        <end position="161"/>
    </location>
</feature>
<evidence type="ECO:0000256" key="6">
    <source>
        <dbReference type="ARBA" id="ARBA00022723"/>
    </source>
</evidence>
<evidence type="ECO:0000313" key="16">
    <source>
        <dbReference type="EMBL" id="OXA52389.1"/>
    </source>
</evidence>
<proteinExistence type="inferred from homology"/>
<gene>
    <name evidence="16" type="ORF">Fcan01_13823</name>
</gene>
<dbReference type="PANTHER" id="PTHR24291:SF189">
    <property type="entry name" value="CYTOCHROME P450 4C3-RELATED"/>
    <property type="match status" value="1"/>
</dbReference>
<feature type="compositionally biased region" description="Acidic residues" evidence="13">
    <location>
        <begin position="100"/>
        <end position="124"/>
    </location>
</feature>
<dbReference type="EMBL" id="LNIX01000007">
    <property type="protein sequence ID" value="OXA52389.1"/>
    <property type="molecule type" value="Genomic_DNA"/>
</dbReference>
<keyword evidence="8" id="KW-0492">Microsome</keyword>
<dbReference type="PANTHER" id="PTHR24291">
    <property type="entry name" value="CYTOCHROME P450 FAMILY 4"/>
    <property type="match status" value="1"/>
</dbReference>
<name>A0A226E4P1_FOLCA</name>
<evidence type="ECO:0000256" key="15">
    <source>
        <dbReference type="SAM" id="SignalP"/>
    </source>
</evidence>
<protein>
    <submittedName>
        <fullName evidence="16">Cytochrome P450 4C1</fullName>
    </submittedName>
</protein>
<evidence type="ECO:0000256" key="13">
    <source>
        <dbReference type="SAM" id="MobiDB-lite"/>
    </source>
</evidence>
<keyword evidence="15" id="KW-0732">Signal</keyword>
<feature type="signal peptide" evidence="15">
    <location>
        <begin position="1"/>
        <end position="22"/>
    </location>
</feature>
<dbReference type="Proteomes" id="UP000198287">
    <property type="component" value="Unassembled WGS sequence"/>
</dbReference>
<dbReference type="Pfam" id="PF00067">
    <property type="entry name" value="p450"/>
    <property type="match status" value="1"/>
</dbReference>
<evidence type="ECO:0000256" key="5">
    <source>
        <dbReference type="ARBA" id="ARBA00022617"/>
    </source>
</evidence>
<evidence type="ECO:0000256" key="1">
    <source>
        <dbReference type="ARBA" id="ARBA00001971"/>
    </source>
</evidence>
<comment type="subcellular location">
    <subcellularLocation>
        <location evidence="3">Endoplasmic reticulum membrane</location>
    </subcellularLocation>
    <subcellularLocation>
        <location evidence="2">Microsome membrane</location>
    </subcellularLocation>
</comment>
<reference evidence="16 17" key="1">
    <citation type="submission" date="2015-12" db="EMBL/GenBank/DDBJ databases">
        <title>The genome of Folsomia candida.</title>
        <authorList>
            <person name="Faddeeva A."/>
            <person name="Derks M.F."/>
            <person name="Anvar Y."/>
            <person name="Smit S."/>
            <person name="Van Straalen N."/>
            <person name="Roelofs D."/>
        </authorList>
    </citation>
    <scope>NUCLEOTIDE SEQUENCE [LARGE SCALE GENOMIC DNA]</scope>
    <source>
        <strain evidence="16 17">VU population</strain>
        <tissue evidence="16">Whole body</tissue>
    </source>
</reference>
<dbReference type="OrthoDB" id="10425137at2759"/>
<evidence type="ECO:0000256" key="14">
    <source>
        <dbReference type="SAM" id="Phobius"/>
    </source>
</evidence>
<evidence type="ECO:0000256" key="7">
    <source>
        <dbReference type="ARBA" id="ARBA00022824"/>
    </source>
</evidence>
<evidence type="ECO:0000256" key="2">
    <source>
        <dbReference type="ARBA" id="ARBA00004524"/>
    </source>
</evidence>
<dbReference type="GO" id="GO:0004497">
    <property type="term" value="F:monooxygenase activity"/>
    <property type="evidence" value="ECO:0007669"/>
    <property type="project" value="UniProtKB-KW"/>
</dbReference>
<keyword evidence="12 14" id="KW-0472">Membrane</keyword>
<keyword evidence="17" id="KW-1185">Reference proteome</keyword>
<keyword evidence="10" id="KW-0408">Iron</keyword>
<comment type="similarity">
    <text evidence="4">Belongs to the cytochrome P450 family.</text>
</comment>
<dbReference type="GO" id="GO:0016705">
    <property type="term" value="F:oxidoreductase activity, acting on paired donors, with incorporation or reduction of molecular oxygen"/>
    <property type="evidence" value="ECO:0007669"/>
    <property type="project" value="InterPro"/>
</dbReference>
<feature type="compositionally biased region" description="Low complexity" evidence="13">
    <location>
        <begin position="125"/>
        <end position="136"/>
    </location>
</feature>
<evidence type="ECO:0000256" key="12">
    <source>
        <dbReference type="ARBA" id="ARBA00023136"/>
    </source>
</evidence>
<feature type="transmembrane region" description="Helical" evidence="14">
    <location>
        <begin position="714"/>
        <end position="735"/>
    </location>
</feature>
<keyword evidence="14" id="KW-0812">Transmembrane</keyword>
<evidence type="ECO:0000256" key="9">
    <source>
        <dbReference type="ARBA" id="ARBA00023002"/>
    </source>
</evidence>
<dbReference type="GO" id="GO:0005506">
    <property type="term" value="F:iron ion binding"/>
    <property type="evidence" value="ECO:0007669"/>
    <property type="project" value="InterPro"/>
</dbReference>
<dbReference type="InterPro" id="IPR050196">
    <property type="entry name" value="Cytochrome_P450_Monoox"/>
</dbReference>
<keyword evidence="14" id="KW-1133">Transmembrane helix</keyword>